<evidence type="ECO:0000259" key="2">
    <source>
        <dbReference type="Pfam" id="PF19501"/>
    </source>
</evidence>
<comment type="caution">
    <text evidence="3">The sequence shown here is derived from an EMBL/GenBank/DDBJ whole genome shotgun (WGS) entry which is preliminary data.</text>
</comment>
<gene>
    <name evidence="3" type="ORF">FVD38_13205</name>
</gene>
<accession>A0A5C7FWR2</accession>
<name>A0A5C7FWR2_9BURK</name>
<dbReference type="AlphaFoldDB" id="A0A5C7FWR2"/>
<dbReference type="Pfam" id="PF19501">
    <property type="entry name" value="PcRGLX_1st"/>
    <property type="match status" value="1"/>
</dbReference>
<keyword evidence="1" id="KW-0732">Signal</keyword>
<dbReference type="RefSeq" id="WP_147935227.1">
    <property type="nucleotide sequence ID" value="NZ_VPFD01000013.1"/>
</dbReference>
<evidence type="ECO:0000313" key="3">
    <source>
        <dbReference type="EMBL" id="TXF99455.1"/>
    </source>
</evidence>
<sequence length="720" mass="77532">MPGTLSAFAFRPALALACLAVLAAPAAAAAAITGVRIQNLGADQAGVPFTFGQVFAPGAFGKNDGLAARLADGKVLPLQVDVKATHPDGSVRHAIVSGILPKLEARGTASLELVKAATAKPAGGAGIERLLADGLSASIDIRTDGVAYRATLADALAAAKGASGRTNAGAWLDGAVAREWRGAVPLKSAGGAAHPLLAASFAVRWYPGLEKQARVEVVVENTKTFQAGARNVEYDVDVEVGGRKVYQQAGLTHYRHARWRQLAWWNEARAPAIHVRPDGAYLIATGAVPNYDQTIKPDERALASLAGRLNPGNTGPMRIGPVMAYMPTSGGRGDIGPLPSWSVHYLLSTDVRARDAMMAAAEGSGSWSVHLRDERTGYPVRTDLPANRAISTHMNLAHKGPLPVPRCAGKGLCKTPYTNDTSHQPSLAYLPYLLTGDYYYLEELQFWAATNPLGTDPNNSGKGQGLVRWQQVRGQAWSLRTLGHAAYITPDAHPLKAYFTRQLDNNLTFYHATYVVGRPNRLGAYDGSGEGAFRVKNSAPWQDDFLTWSFGHLAELGFAKATPILRWKATYPVGRMTAPGFCWTEGAAYSLEFRPSGKQGGPLYESFAELYRANYDRDFYRKDDGKRASHPDGTRFIDQPCASQAQADWLTAAHRRKWTPGRMAGYGGSPMGYPANMQPALAVAATSGIPNATEAWERFDARAEKPDYSKTPQWAIVPRR</sequence>
<dbReference type="InterPro" id="IPR048329">
    <property type="entry name" value="PcRGLX_1st"/>
</dbReference>
<proteinExistence type="predicted"/>
<organism evidence="3 4">
    <name type="scientific">Massilia arenae</name>
    <dbReference type="NCBI Taxonomy" id="2603288"/>
    <lineage>
        <taxon>Bacteria</taxon>
        <taxon>Pseudomonadati</taxon>
        <taxon>Pseudomonadota</taxon>
        <taxon>Betaproteobacteria</taxon>
        <taxon>Burkholderiales</taxon>
        <taxon>Oxalobacteraceae</taxon>
        <taxon>Telluria group</taxon>
        <taxon>Massilia</taxon>
    </lineage>
</organism>
<evidence type="ECO:0000256" key="1">
    <source>
        <dbReference type="SAM" id="SignalP"/>
    </source>
</evidence>
<feature type="chain" id="PRO_5022899309" description="PcRGLX/YetA-like N-terminal RIFT barrel domain-containing protein" evidence="1">
    <location>
        <begin position="31"/>
        <end position="720"/>
    </location>
</feature>
<reference evidence="3 4" key="1">
    <citation type="submission" date="2019-08" db="EMBL/GenBank/DDBJ databases">
        <title>Massilia golmudensis sp. nov., isolated from sand in the Qinghai-Tibetan Plateau.</title>
        <authorList>
            <person name="Zhang B."/>
        </authorList>
    </citation>
    <scope>NUCLEOTIDE SEQUENCE [LARGE SCALE GENOMIC DNA]</scope>
    <source>
        <strain evidence="3 4">GEM5</strain>
    </source>
</reference>
<feature type="signal peptide" evidence="1">
    <location>
        <begin position="1"/>
        <end position="30"/>
    </location>
</feature>
<evidence type="ECO:0000313" key="4">
    <source>
        <dbReference type="Proteomes" id="UP000321413"/>
    </source>
</evidence>
<dbReference type="Proteomes" id="UP000321413">
    <property type="component" value="Unassembled WGS sequence"/>
</dbReference>
<keyword evidence="4" id="KW-1185">Reference proteome</keyword>
<protein>
    <recommendedName>
        <fullName evidence="2">PcRGLX/YetA-like N-terminal RIFT barrel domain-containing protein</fullName>
    </recommendedName>
</protein>
<feature type="domain" description="PcRGLX/YetA-like N-terminal RIFT barrel" evidence="2">
    <location>
        <begin position="36"/>
        <end position="92"/>
    </location>
</feature>
<dbReference type="EMBL" id="VPFD01000013">
    <property type="protein sequence ID" value="TXF99455.1"/>
    <property type="molecule type" value="Genomic_DNA"/>
</dbReference>